<comment type="similarity">
    <text evidence="2 9">Belongs to the TTC30/dfy-1/fleer family.</text>
</comment>
<keyword evidence="4 9" id="KW-0970">Cilium biogenesis/degradation</keyword>
<sequence length="129" mass="14661">FTQAADAYEQLVQISPEIDDYKFAFGQSLYKCGLNDEALRVLNQIEQPSLMNNVRKLQAAICYAKEDTKASQTYIDQCNDDDPDTVINTGCVLYKEGKYDEALKCFTKAQQLTGYNSKVWYNIALCIMN</sequence>
<proteinExistence type="inferred from homology"/>
<evidence type="ECO:0000313" key="10">
    <source>
        <dbReference type="EMBL" id="CAF4353230.1"/>
    </source>
</evidence>
<dbReference type="SUPFAM" id="SSF48452">
    <property type="entry name" value="TPR-like"/>
    <property type="match status" value="1"/>
</dbReference>
<dbReference type="PANTHER" id="PTHR20931:SF0">
    <property type="entry name" value="TETRATRICOPEPTIDE REPEAT PROTEIN 30"/>
    <property type="match status" value="1"/>
</dbReference>
<dbReference type="GO" id="GO:0120170">
    <property type="term" value="F:intraciliary transport particle B binding"/>
    <property type="evidence" value="ECO:0007669"/>
    <property type="project" value="TreeGrafter"/>
</dbReference>
<comment type="subcellular location">
    <subcellularLocation>
        <location evidence="1 9">Cell projection</location>
        <location evidence="1 9">Cilium</location>
    </subcellularLocation>
</comment>
<evidence type="ECO:0000256" key="4">
    <source>
        <dbReference type="ARBA" id="ARBA00022794"/>
    </source>
</evidence>
<evidence type="ECO:0000256" key="6">
    <source>
        <dbReference type="ARBA" id="ARBA00023069"/>
    </source>
</evidence>
<evidence type="ECO:0000313" key="11">
    <source>
        <dbReference type="Proteomes" id="UP000663844"/>
    </source>
</evidence>
<evidence type="ECO:0000256" key="3">
    <source>
        <dbReference type="ARBA" id="ARBA00022737"/>
    </source>
</evidence>
<comment type="caution">
    <text evidence="10">The sequence shown here is derived from an EMBL/GenBank/DDBJ whole genome shotgun (WGS) entry which is preliminary data.</text>
</comment>
<name>A0A820LES8_9BILA</name>
<dbReference type="PROSITE" id="PS50005">
    <property type="entry name" value="TPR"/>
    <property type="match status" value="1"/>
</dbReference>
<dbReference type="GO" id="GO:0042073">
    <property type="term" value="P:intraciliary transport"/>
    <property type="evidence" value="ECO:0007669"/>
    <property type="project" value="UniProtKB-UniRule"/>
</dbReference>
<feature type="repeat" description="TPR" evidence="8">
    <location>
        <begin position="83"/>
        <end position="116"/>
    </location>
</feature>
<dbReference type="InterPro" id="IPR011990">
    <property type="entry name" value="TPR-like_helical_dom_sf"/>
</dbReference>
<dbReference type="Pfam" id="PF07719">
    <property type="entry name" value="TPR_2"/>
    <property type="match status" value="1"/>
</dbReference>
<reference evidence="10" key="1">
    <citation type="submission" date="2021-02" db="EMBL/GenBank/DDBJ databases">
        <authorList>
            <person name="Nowell W R."/>
        </authorList>
    </citation>
    <scope>NUCLEOTIDE SEQUENCE</scope>
</reference>
<dbReference type="InterPro" id="IPR039941">
    <property type="entry name" value="TT30"/>
</dbReference>
<dbReference type="PANTHER" id="PTHR20931">
    <property type="entry name" value="TETRATRICOPEPTIDE REPEAT PROTEIN 30"/>
    <property type="match status" value="1"/>
</dbReference>
<dbReference type="Gene3D" id="1.25.40.10">
    <property type="entry name" value="Tetratricopeptide repeat domain"/>
    <property type="match status" value="2"/>
</dbReference>
<dbReference type="EMBL" id="CAJOAZ010021170">
    <property type="protein sequence ID" value="CAF4353230.1"/>
    <property type="molecule type" value="Genomic_DNA"/>
</dbReference>
<dbReference type="SMART" id="SM00028">
    <property type="entry name" value="TPR"/>
    <property type="match status" value="1"/>
</dbReference>
<keyword evidence="6 9" id="KW-0969">Cilium</keyword>
<dbReference type="GO" id="GO:0005879">
    <property type="term" value="C:axonemal microtubule"/>
    <property type="evidence" value="ECO:0007669"/>
    <property type="project" value="UniProtKB-UniRule"/>
</dbReference>
<evidence type="ECO:0000256" key="2">
    <source>
        <dbReference type="ARBA" id="ARBA00009522"/>
    </source>
</evidence>
<organism evidence="10 11">
    <name type="scientific">Adineta steineri</name>
    <dbReference type="NCBI Taxonomy" id="433720"/>
    <lineage>
        <taxon>Eukaryota</taxon>
        <taxon>Metazoa</taxon>
        <taxon>Spiralia</taxon>
        <taxon>Gnathifera</taxon>
        <taxon>Rotifera</taxon>
        <taxon>Eurotatoria</taxon>
        <taxon>Bdelloidea</taxon>
        <taxon>Adinetida</taxon>
        <taxon>Adinetidae</taxon>
        <taxon>Adineta</taxon>
    </lineage>
</organism>
<gene>
    <name evidence="10" type="ORF">OXD698_LOCUS48893</name>
</gene>
<keyword evidence="7 9" id="KW-0966">Cell projection</keyword>
<protein>
    <recommendedName>
        <fullName evidence="9">Tetratricopeptide repeat protein 30</fullName>
    </recommendedName>
</protein>
<evidence type="ECO:0000256" key="5">
    <source>
        <dbReference type="ARBA" id="ARBA00022803"/>
    </source>
</evidence>
<comment type="function">
    <text evidence="9">Required for polyglutamylation of axonemal tubulin. Plays a role in anterograde intraflagellar transport (IFT), the process by which cilia precursors are transported from the base of the cilium to the site of their incorporation at the tip.</text>
</comment>
<dbReference type="AlphaFoldDB" id="A0A820LES8"/>
<dbReference type="InterPro" id="IPR019734">
    <property type="entry name" value="TPR_rpt"/>
</dbReference>
<dbReference type="GO" id="GO:0030992">
    <property type="term" value="C:intraciliary transport particle B"/>
    <property type="evidence" value="ECO:0007669"/>
    <property type="project" value="TreeGrafter"/>
</dbReference>
<evidence type="ECO:0000256" key="9">
    <source>
        <dbReference type="RuleBase" id="RU367070"/>
    </source>
</evidence>
<dbReference type="InterPro" id="IPR013105">
    <property type="entry name" value="TPR_2"/>
</dbReference>
<accession>A0A820LES8</accession>
<keyword evidence="3" id="KW-0677">Repeat</keyword>
<feature type="non-terminal residue" evidence="10">
    <location>
        <position position="129"/>
    </location>
</feature>
<evidence type="ECO:0000256" key="8">
    <source>
        <dbReference type="PROSITE-ProRule" id="PRU00339"/>
    </source>
</evidence>
<evidence type="ECO:0000256" key="7">
    <source>
        <dbReference type="ARBA" id="ARBA00023273"/>
    </source>
</evidence>
<evidence type="ECO:0000256" key="1">
    <source>
        <dbReference type="ARBA" id="ARBA00004138"/>
    </source>
</evidence>
<keyword evidence="5 8" id="KW-0802">TPR repeat</keyword>
<dbReference type="Proteomes" id="UP000663844">
    <property type="component" value="Unassembled WGS sequence"/>
</dbReference>